<feature type="domain" description="4Fe-4S ferredoxin-type" evidence="7">
    <location>
        <begin position="303"/>
        <end position="332"/>
    </location>
</feature>
<dbReference type="Gene3D" id="3.30.70.20">
    <property type="match status" value="2"/>
</dbReference>
<evidence type="ECO:0000256" key="2">
    <source>
        <dbReference type="ARBA" id="ARBA00022485"/>
    </source>
</evidence>
<comment type="cofactor">
    <cofactor evidence="1">
        <name>[4Fe-4S] cluster</name>
        <dbReference type="ChEBI" id="CHEBI:49883"/>
    </cofactor>
</comment>
<evidence type="ECO:0000313" key="8">
    <source>
        <dbReference type="EMBL" id="TFD75649.1"/>
    </source>
</evidence>
<dbReference type="InterPro" id="IPR017900">
    <property type="entry name" value="4Fe4S_Fe_S_CS"/>
</dbReference>
<dbReference type="GO" id="GO:0046872">
    <property type="term" value="F:metal ion binding"/>
    <property type="evidence" value="ECO:0007669"/>
    <property type="project" value="UniProtKB-KW"/>
</dbReference>
<dbReference type="PANTHER" id="PTHR24960">
    <property type="entry name" value="PHOTOSYSTEM I IRON-SULFUR CENTER-RELATED"/>
    <property type="match status" value="1"/>
</dbReference>
<dbReference type="InterPro" id="IPR017896">
    <property type="entry name" value="4Fe4S_Fe-S-bd"/>
</dbReference>
<evidence type="ECO:0000256" key="5">
    <source>
        <dbReference type="ARBA" id="ARBA00023014"/>
    </source>
</evidence>
<evidence type="ECO:0000259" key="7">
    <source>
        <dbReference type="PROSITE" id="PS51379"/>
    </source>
</evidence>
<evidence type="ECO:0000313" key="9">
    <source>
        <dbReference type="Proteomes" id="UP000298313"/>
    </source>
</evidence>
<feature type="domain" description="4Fe-4S ferredoxin-type" evidence="7">
    <location>
        <begin position="19"/>
        <end position="53"/>
    </location>
</feature>
<accession>A0A4R9B6K4</accession>
<name>A0A4R9B6K4_9MICO</name>
<dbReference type="Proteomes" id="UP000298313">
    <property type="component" value="Unassembled WGS sequence"/>
</dbReference>
<dbReference type="EMBL" id="SOHH01000075">
    <property type="protein sequence ID" value="TFD75649.1"/>
    <property type="molecule type" value="Genomic_DNA"/>
</dbReference>
<organism evidence="8 9">
    <name type="scientific">Cryobacterium fucosi</name>
    <dbReference type="NCBI Taxonomy" id="1259157"/>
    <lineage>
        <taxon>Bacteria</taxon>
        <taxon>Bacillati</taxon>
        <taxon>Actinomycetota</taxon>
        <taxon>Actinomycetes</taxon>
        <taxon>Micrococcales</taxon>
        <taxon>Microbacteriaceae</taxon>
        <taxon>Cryobacterium</taxon>
    </lineage>
</organism>
<reference evidence="8 9" key="1">
    <citation type="submission" date="2019-03" db="EMBL/GenBank/DDBJ databases">
        <title>Genomics of glacier-inhabiting Cryobacterium strains.</title>
        <authorList>
            <person name="Liu Q."/>
            <person name="Xin Y.-H."/>
        </authorList>
    </citation>
    <scope>NUCLEOTIDE SEQUENCE [LARGE SCALE GENOMIC DNA]</scope>
    <source>
        <strain evidence="8 9">Hh4</strain>
    </source>
</reference>
<evidence type="ECO:0000256" key="3">
    <source>
        <dbReference type="ARBA" id="ARBA00022723"/>
    </source>
</evidence>
<comment type="caution">
    <text evidence="8">The sequence shown here is derived from an EMBL/GenBank/DDBJ whole genome shotgun (WGS) entry which is preliminary data.</text>
</comment>
<keyword evidence="4" id="KW-0408">Iron</keyword>
<feature type="region of interest" description="Disordered" evidence="6">
    <location>
        <begin position="222"/>
        <end position="253"/>
    </location>
</feature>
<evidence type="ECO:0000256" key="4">
    <source>
        <dbReference type="ARBA" id="ARBA00023004"/>
    </source>
</evidence>
<dbReference type="InterPro" id="IPR050157">
    <property type="entry name" value="PSI_iron-sulfur_center"/>
</dbReference>
<feature type="domain" description="4Fe-4S ferredoxin-type" evidence="7">
    <location>
        <begin position="271"/>
        <end position="299"/>
    </location>
</feature>
<evidence type="ECO:0000256" key="1">
    <source>
        <dbReference type="ARBA" id="ARBA00001966"/>
    </source>
</evidence>
<feature type="domain" description="4Fe-4S ferredoxin-type" evidence="7">
    <location>
        <begin position="55"/>
        <end position="84"/>
    </location>
</feature>
<keyword evidence="9" id="KW-1185">Reference proteome</keyword>
<dbReference type="PANTHER" id="PTHR24960:SF79">
    <property type="entry name" value="PHOTOSYSTEM I IRON-SULFUR CENTER"/>
    <property type="match status" value="1"/>
</dbReference>
<feature type="compositionally biased region" description="Basic and acidic residues" evidence="6">
    <location>
        <begin position="229"/>
        <end position="243"/>
    </location>
</feature>
<keyword evidence="2" id="KW-0004">4Fe-4S</keyword>
<dbReference type="OrthoDB" id="9803192at2"/>
<dbReference type="SUPFAM" id="SSF54862">
    <property type="entry name" value="4Fe-4S ferredoxins"/>
    <property type="match status" value="1"/>
</dbReference>
<dbReference type="PROSITE" id="PS51379">
    <property type="entry name" value="4FE4S_FER_2"/>
    <property type="match status" value="4"/>
</dbReference>
<evidence type="ECO:0000256" key="6">
    <source>
        <dbReference type="SAM" id="MobiDB-lite"/>
    </source>
</evidence>
<dbReference type="AlphaFoldDB" id="A0A4R9B6K4"/>
<dbReference type="PROSITE" id="PS00198">
    <property type="entry name" value="4FE4S_FER_1"/>
    <property type="match status" value="2"/>
</dbReference>
<keyword evidence="5" id="KW-0411">Iron-sulfur</keyword>
<gene>
    <name evidence="8" type="ORF">E3T48_11345</name>
</gene>
<proteinExistence type="predicted"/>
<dbReference type="GO" id="GO:0051539">
    <property type="term" value="F:4 iron, 4 sulfur cluster binding"/>
    <property type="evidence" value="ECO:0007669"/>
    <property type="project" value="UniProtKB-KW"/>
</dbReference>
<protein>
    <submittedName>
        <fullName evidence="8">4Fe-4S dicluster domain-containing protein</fullName>
    </submittedName>
</protein>
<dbReference type="Pfam" id="PF12838">
    <property type="entry name" value="Fer4_7"/>
    <property type="match status" value="2"/>
</dbReference>
<sequence>MTGVRAVIGVLSLFDGPGRVMTIDPGSCSRKHGSGCDACVESCPQAALHLTGEGQVPAFDPTACIGCGICTVACPTAAIAGVGVAPKRLMRAAETAADKLEIRCGAARTAARSEMSAVDVLCLAAVHPETVAAAAVRLEPGGTLTLVRGDCASCPVGAERQVEETVSGGVALSAQCAGDRTVVVVTAGENREGADPLTDTDYVRKKDPVGISRRGLIRGLIGAPAPRAGDPKAHRADKGREDSPATPAPVSGAVSESRRALLAVAPHAPMPRPFAGPGCTACQACSGVCPTGALVWGETSTMSTLGVDEQACIACGECVRVCPENVLSLGCTLPGQPRPSFGSTQITRVQFAGCDRCGRALRSGETGTCTRCSSRRSVLDDVWGSYG</sequence>
<keyword evidence="3" id="KW-0479">Metal-binding</keyword>